<name>A0A0B7KNE8_BIOOC</name>
<protein>
    <submittedName>
        <fullName evidence="1">Uncharacterized protein</fullName>
    </submittedName>
</protein>
<proteinExistence type="predicted"/>
<dbReference type="AlphaFoldDB" id="A0A0B7KNE8"/>
<accession>A0A0B7KNE8</accession>
<evidence type="ECO:0000313" key="1">
    <source>
        <dbReference type="EMBL" id="CEO56957.1"/>
    </source>
</evidence>
<organism evidence="1">
    <name type="scientific">Bionectria ochroleuca</name>
    <name type="common">Gliocladium roseum</name>
    <dbReference type="NCBI Taxonomy" id="29856"/>
    <lineage>
        <taxon>Eukaryota</taxon>
        <taxon>Fungi</taxon>
        <taxon>Dikarya</taxon>
        <taxon>Ascomycota</taxon>
        <taxon>Pezizomycotina</taxon>
        <taxon>Sordariomycetes</taxon>
        <taxon>Hypocreomycetidae</taxon>
        <taxon>Hypocreales</taxon>
        <taxon>Bionectriaceae</taxon>
        <taxon>Clonostachys</taxon>
    </lineage>
</organism>
<sequence>MTGRNQSKGSAYQKRTVKGVRVPAEFCGIEWSGGKFRQEDGHELANSFSGGLGERLGLGVWKWN</sequence>
<dbReference type="EMBL" id="CDPU01000080">
    <property type="protein sequence ID" value="CEO56957.1"/>
    <property type="molecule type" value="Genomic_DNA"/>
</dbReference>
<reference evidence="1" key="1">
    <citation type="submission" date="2015-01" db="EMBL/GenBank/DDBJ databases">
        <authorList>
            <person name="Durling Mikael"/>
        </authorList>
    </citation>
    <scope>NUCLEOTIDE SEQUENCE</scope>
</reference>
<gene>
    <name evidence="1" type="ORF">BN869_000013015_1</name>
</gene>